<organism evidence="1 2">
    <name type="scientific">Armillaria ostoyae</name>
    <name type="common">Armillaria root rot fungus</name>
    <dbReference type="NCBI Taxonomy" id="47428"/>
    <lineage>
        <taxon>Eukaryota</taxon>
        <taxon>Fungi</taxon>
        <taxon>Dikarya</taxon>
        <taxon>Basidiomycota</taxon>
        <taxon>Agaricomycotina</taxon>
        <taxon>Agaricomycetes</taxon>
        <taxon>Agaricomycetidae</taxon>
        <taxon>Agaricales</taxon>
        <taxon>Marasmiineae</taxon>
        <taxon>Physalacriaceae</taxon>
        <taxon>Armillaria</taxon>
    </lineage>
</organism>
<dbReference type="EMBL" id="FUEG01000009">
    <property type="protein sequence ID" value="SJL08871.1"/>
    <property type="molecule type" value="Genomic_DNA"/>
</dbReference>
<gene>
    <name evidence="1" type="ORF">ARMOST_12243</name>
</gene>
<reference evidence="2" key="1">
    <citation type="journal article" date="2017" name="Nat. Ecol. Evol.">
        <title>Genome expansion and lineage-specific genetic innovations in the forest pathogenic fungi Armillaria.</title>
        <authorList>
            <person name="Sipos G."/>
            <person name="Prasanna A.N."/>
            <person name="Walter M.C."/>
            <person name="O'Connor E."/>
            <person name="Balint B."/>
            <person name="Krizsan K."/>
            <person name="Kiss B."/>
            <person name="Hess J."/>
            <person name="Varga T."/>
            <person name="Slot J."/>
            <person name="Riley R."/>
            <person name="Boka B."/>
            <person name="Rigling D."/>
            <person name="Barry K."/>
            <person name="Lee J."/>
            <person name="Mihaltcheva S."/>
            <person name="LaButti K."/>
            <person name="Lipzen A."/>
            <person name="Waldron R."/>
            <person name="Moloney N.M."/>
            <person name="Sperisen C."/>
            <person name="Kredics L."/>
            <person name="Vagvoelgyi C."/>
            <person name="Patrignani A."/>
            <person name="Fitzpatrick D."/>
            <person name="Nagy I."/>
            <person name="Doyle S."/>
            <person name="Anderson J.B."/>
            <person name="Grigoriev I.V."/>
            <person name="Gueldener U."/>
            <person name="Muensterkoetter M."/>
            <person name="Nagy L.G."/>
        </authorList>
    </citation>
    <scope>NUCLEOTIDE SEQUENCE [LARGE SCALE GENOMIC DNA]</scope>
    <source>
        <strain evidence="2">C18/9</strain>
    </source>
</reference>
<accession>A0A284RJC4</accession>
<proteinExistence type="predicted"/>
<evidence type="ECO:0000313" key="2">
    <source>
        <dbReference type="Proteomes" id="UP000219338"/>
    </source>
</evidence>
<evidence type="ECO:0000313" key="1">
    <source>
        <dbReference type="EMBL" id="SJL08871.1"/>
    </source>
</evidence>
<keyword evidence="2" id="KW-1185">Reference proteome</keyword>
<dbReference type="Proteomes" id="UP000219338">
    <property type="component" value="Unassembled WGS sequence"/>
</dbReference>
<name>A0A284RJC4_ARMOS</name>
<protein>
    <submittedName>
        <fullName evidence="1">Uncharacterized protein</fullName>
    </submittedName>
</protein>
<sequence>MLLVPLQLQLKQDTWSVSYIDVATVNRPDHSLYSSHTLAALSILLEIRSKDGQCSHNLYLASAPNFALKPIAHTLSVAPFSL</sequence>
<dbReference type="AlphaFoldDB" id="A0A284RJC4"/>